<keyword evidence="2" id="KW-1185">Reference proteome</keyword>
<evidence type="ECO:0000313" key="1">
    <source>
        <dbReference type="EMBL" id="GGI55001.1"/>
    </source>
</evidence>
<protein>
    <submittedName>
        <fullName evidence="1">Uncharacterized protein</fullName>
    </submittedName>
</protein>
<name>A0A8J3AZJ9_9BURK</name>
<reference evidence="1" key="1">
    <citation type="journal article" date="2014" name="Int. J. Syst. Evol. Microbiol.">
        <title>Complete genome sequence of Corynebacterium casei LMG S-19264T (=DSM 44701T), isolated from a smear-ripened cheese.</title>
        <authorList>
            <consortium name="US DOE Joint Genome Institute (JGI-PGF)"/>
            <person name="Walter F."/>
            <person name="Albersmeier A."/>
            <person name="Kalinowski J."/>
            <person name="Ruckert C."/>
        </authorList>
    </citation>
    <scope>NUCLEOTIDE SEQUENCE</scope>
    <source>
        <strain evidence="1">CCM 7664</strain>
    </source>
</reference>
<reference evidence="1" key="2">
    <citation type="submission" date="2020-09" db="EMBL/GenBank/DDBJ databases">
        <authorList>
            <person name="Sun Q."/>
            <person name="Sedlacek I."/>
        </authorList>
    </citation>
    <scope>NUCLEOTIDE SEQUENCE</scope>
    <source>
        <strain evidence="1">CCM 7664</strain>
    </source>
</reference>
<accession>A0A8J3AZJ9</accession>
<dbReference type="AlphaFoldDB" id="A0A8J3AZJ9"/>
<proteinExistence type="predicted"/>
<gene>
    <name evidence="1" type="ORF">GCM10011430_21750</name>
</gene>
<dbReference type="Proteomes" id="UP000627205">
    <property type="component" value="Unassembled WGS sequence"/>
</dbReference>
<evidence type="ECO:0000313" key="2">
    <source>
        <dbReference type="Proteomes" id="UP000627205"/>
    </source>
</evidence>
<comment type="caution">
    <text evidence="1">The sequence shown here is derived from an EMBL/GenBank/DDBJ whole genome shotgun (WGS) entry which is preliminary data.</text>
</comment>
<organism evidence="1 2">
    <name type="scientific">Oxalicibacterium solurbis</name>
    <dbReference type="NCBI Taxonomy" id="69280"/>
    <lineage>
        <taxon>Bacteria</taxon>
        <taxon>Pseudomonadati</taxon>
        <taxon>Pseudomonadota</taxon>
        <taxon>Betaproteobacteria</taxon>
        <taxon>Burkholderiales</taxon>
        <taxon>Oxalobacteraceae</taxon>
        <taxon>Oxalicibacterium</taxon>
    </lineage>
</organism>
<sequence length="91" mass="9859">MKVNETTLTIHTTDISEQIVGLMMEAPARIGLACALHFRTLVGGRITTLHLTGTVAYCTLVGLKGYRVGIRMDSANKENADQLAMILSSRP</sequence>
<dbReference type="EMBL" id="BMDP01000003">
    <property type="protein sequence ID" value="GGI55001.1"/>
    <property type="molecule type" value="Genomic_DNA"/>
</dbReference>